<keyword evidence="4 5" id="KW-0472">Membrane</keyword>
<organism evidence="6 7">
    <name type="scientific">Colletotrichum orbiculare (strain 104-T / ATCC 96160 / CBS 514.97 / LARS 414 / MAFF 240422)</name>
    <name type="common">Cucumber anthracnose fungus</name>
    <name type="synonym">Colletotrichum lagenarium</name>
    <dbReference type="NCBI Taxonomy" id="1213857"/>
    <lineage>
        <taxon>Eukaryota</taxon>
        <taxon>Fungi</taxon>
        <taxon>Dikarya</taxon>
        <taxon>Ascomycota</taxon>
        <taxon>Pezizomycotina</taxon>
        <taxon>Sordariomycetes</taxon>
        <taxon>Hypocreomycetidae</taxon>
        <taxon>Glomerellales</taxon>
        <taxon>Glomerellaceae</taxon>
        <taxon>Colletotrichum</taxon>
        <taxon>Colletotrichum orbiculare species complex</taxon>
    </lineage>
</organism>
<accession>A0A484F6G5</accession>
<evidence type="ECO:0000313" key="6">
    <source>
        <dbReference type="EMBL" id="TDZ13620.1"/>
    </source>
</evidence>
<evidence type="ECO:0000256" key="1">
    <source>
        <dbReference type="ARBA" id="ARBA00004141"/>
    </source>
</evidence>
<dbReference type="GO" id="GO:0016020">
    <property type="term" value="C:membrane"/>
    <property type="evidence" value="ECO:0007669"/>
    <property type="project" value="UniProtKB-SubCell"/>
</dbReference>
<dbReference type="EMBL" id="AMCV02000064">
    <property type="protein sequence ID" value="TDZ13620.1"/>
    <property type="molecule type" value="Genomic_DNA"/>
</dbReference>
<evidence type="ECO:0000256" key="2">
    <source>
        <dbReference type="ARBA" id="ARBA00022692"/>
    </source>
</evidence>
<dbReference type="OrthoDB" id="5430750at2759"/>
<proteinExistence type="predicted"/>
<protein>
    <submittedName>
        <fullName evidence="6">Uncharacterized protein</fullName>
    </submittedName>
</protein>
<dbReference type="AlphaFoldDB" id="A0A484F6G5"/>
<dbReference type="InterPro" id="IPR045863">
    <property type="entry name" value="CorA_TM1_TM2"/>
</dbReference>
<evidence type="ECO:0000256" key="3">
    <source>
        <dbReference type="ARBA" id="ARBA00022989"/>
    </source>
</evidence>
<sequence>MCVSWTSTPVDVYSVALFLPFLRSKRSSRLCKSQIEAKELEAMLHRETDLRARVWRLLKHWAEGHHNAIQVFTFFTVLFQPLFFVTSFFGMTTADLRDMPQRSWLYWAIKAPGDLARKPSCSLDLKSIDCLDGPSFQTSAR</sequence>
<reference evidence="7" key="1">
    <citation type="journal article" date="2013" name="New Phytol.">
        <title>Comparative genomic and transcriptomic analyses reveal the hemibiotrophic stage shift of Colletotrichum fungi.</title>
        <authorList>
            <person name="Gan P."/>
            <person name="Ikeda K."/>
            <person name="Irieda H."/>
            <person name="Narusaka M."/>
            <person name="O'Connell R.J."/>
            <person name="Narusaka Y."/>
            <person name="Takano Y."/>
            <person name="Kubo Y."/>
            <person name="Shirasu K."/>
        </authorList>
    </citation>
    <scope>NUCLEOTIDE SEQUENCE [LARGE SCALE GENOMIC DNA]</scope>
    <source>
        <strain evidence="7">104-T / ATCC 96160 / CBS 514.97 / LARS 414 / MAFF 240422</strain>
    </source>
</reference>
<dbReference type="Gene3D" id="1.20.58.340">
    <property type="entry name" value="Magnesium transport protein CorA, transmembrane region"/>
    <property type="match status" value="1"/>
</dbReference>
<gene>
    <name evidence="6" type="ORF">Cob_v013207</name>
</gene>
<dbReference type="STRING" id="1213857.A0A484F6G5"/>
<comment type="caution">
    <text evidence="6">The sequence shown here is derived from an EMBL/GenBank/DDBJ whole genome shotgun (WGS) entry which is preliminary data.</text>
</comment>
<reference evidence="7" key="2">
    <citation type="journal article" date="2019" name="Mol. Plant Microbe Interact.">
        <title>Genome sequence resources for four phytopathogenic fungi from the Colletotrichum orbiculare species complex.</title>
        <authorList>
            <person name="Gan P."/>
            <person name="Tsushima A."/>
            <person name="Narusaka M."/>
            <person name="Narusaka Y."/>
            <person name="Takano Y."/>
            <person name="Kubo Y."/>
            <person name="Shirasu K."/>
        </authorList>
    </citation>
    <scope>GENOME REANNOTATION</scope>
    <source>
        <strain evidence="7">104-T / ATCC 96160 / CBS 514.97 / LARS 414 / MAFF 240422</strain>
    </source>
</reference>
<evidence type="ECO:0000313" key="7">
    <source>
        <dbReference type="Proteomes" id="UP000014480"/>
    </source>
</evidence>
<feature type="transmembrane region" description="Helical" evidence="5">
    <location>
        <begin position="68"/>
        <end position="92"/>
    </location>
</feature>
<comment type="subcellular location">
    <subcellularLocation>
        <location evidence="1">Membrane</location>
        <topology evidence="1">Multi-pass membrane protein</topology>
    </subcellularLocation>
</comment>
<name>A0A484F6G5_COLOR</name>
<evidence type="ECO:0000256" key="5">
    <source>
        <dbReference type="SAM" id="Phobius"/>
    </source>
</evidence>
<evidence type="ECO:0000256" key="4">
    <source>
        <dbReference type="ARBA" id="ARBA00023136"/>
    </source>
</evidence>
<dbReference type="SUPFAM" id="SSF144083">
    <property type="entry name" value="Magnesium transport protein CorA, transmembrane region"/>
    <property type="match status" value="1"/>
</dbReference>
<keyword evidence="3 5" id="KW-1133">Transmembrane helix</keyword>
<keyword evidence="7" id="KW-1185">Reference proteome</keyword>
<dbReference type="Proteomes" id="UP000014480">
    <property type="component" value="Unassembled WGS sequence"/>
</dbReference>
<keyword evidence="2 5" id="KW-0812">Transmembrane</keyword>